<accession>A0ABY7GXP0</accession>
<protein>
    <submittedName>
        <fullName evidence="1">Uncharacterized protein</fullName>
    </submittedName>
</protein>
<reference evidence="1" key="1">
    <citation type="submission" date="2022-11" db="EMBL/GenBank/DDBJ databases">
        <title>Minimal conservation of predation-associated metabolite biosynthetic gene clusters underscores biosynthetic potential of Myxococcota including descriptions for ten novel species: Archangium lansinium sp. nov., Myxococcus landrumus sp. nov., Nannocystis bai.</title>
        <authorList>
            <person name="Ahearne A."/>
            <person name="Stevens C."/>
            <person name="Dowd S."/>
        </authorList>
    </citation>
    <scope>NUCLEOTIDE SEQUENCE</scope>
    <source>
        <strain evidence="1">Fl3</strain>
    </source>
</reference>
<dbReference type="RefSeq" id="WP_269034044.1">
    <property type="nucleotide sequence ID" value="NZ_CP114040.1"/>
</dbReference>
<dbReference type="Proteomes" id="UP001164459">
    <property type="component" value="Chromosome"/>
</dbReference>
<gene>
    <name evidence="1" type="ORF">O0S08_36335</name>
</gene>
<evidence type="ECO:0000313" key="1">
    <source>
        <dbReference type="EMBL" id="WAS91682.1"/>
    </source>
</evidence>
<organism evidence="1 2">
    <name type="scientific">Nannocystis punicea</name>
    <dbReference type="NCBI Taxonomy" id="2995304"/>
    <lineage>
        <taxon>Bacteria</taxon>
        <taxon>Pseudomonadati</taxon>
        <taxon>Myxococcota</taxon>
        <taxon>Polyangia</taxon>
        <taxon>Nannocystales</taxon>
        <taxon>Nannocystaceae</taxon>
        <taxon>Nannocystis</taxon>
    </lineage>
</organism>
<dbReference type="EMBL" id="CP114040">
    <property type="protein sequence ID" value="WAS91682.1"/>
    <property type="molecule type" value="Genomic_DNA"/>
</dbReference>
<name>A0ABY7GXP0_9BACT</name>
<keyword evidence="2" id="KW-1185">Reference proteome</keyword>
<proteinExistence type="predicted"/>
<evidence type="ECO:0000313" key="2">
    <source>
        <dbReference type="Proteomes" id="UP001164459"/>
    </source>
</evidence>
<sequence>MSLPRLMYRLCQAEWEDVDPTLQGLADWTHDVFAQWWKRDAKGQELLRRAVHGVARKQLGARQRDVAVDLCRRGLLVETIDGYALNGAAWKDYVSTRP</sequence>